<evidence type="ECO:0000313" key="6">
    <source>
        <dbReference type="Proteomes" id="UP000199024"/>
    </source>
</evidence>
<dbReference type="GO" id="GO:0016787">
    <property type="term" value="F:hydrolase activity"/>
    <property type="evidence" value="ECO:0007669"/>
    <property type="project" value="UniProtKB-KW"/>
</dbReference>
<accession>A0A1I6MYV0</accession>
<sequence length="520" mass="56883">MSTSRSLLRLSATVLSLFALASAPLRAADDLTVKVTGGQVAGALTEDGRVEKFLGIPYAAPPVGDLRWKAPQPVVAWEGVKPARDFGNHCMQASAFSDMLFRDPGESEDCLTLNVWAPVKANKLPVMVWIYGGGYQGGSASEGRQDGEALAHRGVIVVSMNYRLGIWGFLVHPELTAESPHRASGNYGLMDQSAALAWVKQNIEAFGGDPGNVTLFGESAGSFSVSTQMASPLSKGLFHKAIGESGGALYASGPQAKTRKEREAIDSAYMLKAFGTTKISELRKLTSEQLKTAIMSKETPGRFGPDVDGYFLPDSVASIYKAGKQAHVPLIAGWNADEGGTKARDMPFEFRAKAEKEFPDKADQFVLLYPSGREVLSRRAANDYAGDKFIAYSTWRWLEAQVKTGGQPVYRYHFELPAPGDKYHKADSGAFHSDEINYVFGTLEHRPEAVWGPEHFVLSEKMGEYWTNFAKTGDPNGPGLPRWPVYGPEDWTVLHLNAIVVAQPDDLRARYLFLDSYWGK</sequence>
<dbReference type="InterPro" id="IPR002018">
    <property type="entry name" value="CarbesteraseB"/>
</dbReference>
<protein>
    <recommendedName>
        <fullName evidence="3">Carboxylic ester hydrolase</fullName>
        <ecNumber evidence="3">3.1.1.-</ecNumber>
    </recommendedName>
</protein>
<feature type="signal peptide" evidence="3">
    <location>
        <begin position="1"/>
        <end position="27"/>
    </location>
</feature>
<dbReference type="STRING" id="474950.SAMN05421771_3928"/>
<dbReference type="InterPro" id="IPR019826">
    <property type="entry name" value="Carboxylesterase_B_AS"/>
</dbReference>
<dbReference type="EMBL" id="FOZL01000002">
    <property type="protein sequence ID" value="SFS20885.1"/>
    <property type="molecule type" value="Genomic_DNA"/>
</dbReference>
<dbReference type="EC" id="3.1.1.-" evidence="3"/>
<gene>
    <name evidence="5" type="ORF">SAMN05421771_3928</name>
</gene>
<dbReference type="InterPro" id="IPR019819">
    <property type="entry name" value="Carboxylesterase_B_CS"/>
</dbReference>
<dbReference type="Pfam" id="PF00135">
    <property type="entry name" value="COesterase"/>
    <property type="match status" value="1"/>
</dbReference>
<evidence type="ECO:0000256" key="1">
    <source>
        <dbReference type="ARBA" id="ARBA00005964"/>
    </source>
</evidence>
<evidence type="ECO:0000313" key="5">
    <source>
        <dbReference type="EMBL" id="SFS20885.1"/>
    </source>
</evidence>
<dbReference type="SUPFAM" id="SSF53474">
    <property type="entry name" value="alpha/beta-Hydrolases"/>
    <property type="match status" value="1"/>
</dbReference>
<organism evidence="5 6">
    <name type="scientific">Granulicella pectinivorans</name>
    <dbReference type="NCBI Taxonomy" id="474950"/>
    <lineage>
        <taxon>Bacteria</taxon>
        <taxon>Pseudomonadati</taxon>
        <taxon>Acidobacteriota</taxon>
        <taxon>Terriglobia</taxon>
        <taxon>Terriglobales</taxon>
        <taxon>Acidobacteriaceae</taxon>
        <taxon>Granulicella</taxon>
    </lineage>
</organism>
<dbReference type="Proteomes" id="UP000199024">
    <property type="component" value="Unassembled WGS sequence"/>
</dbReference>
<reference evidence="5 6" key="1">
    <citation type="submission" date="2016-10" db="EMBL/GenBank/DDBJ databases">
        <authorList>
            <person name="de Groot N.N."/>
        </authorList>
    </citation>
    <scope>NUCLEOTIDE SEQUENCE [LARGE SCALE GENOMIC DNA]</scope>
    <source>
        <strain evidence="5 6">DSM 21001</strain>
    </source>
</reference>
<dbReference type="AlphaFoldDB" id="A0A1I6MYV0"/>
<evidence type="ECO:0000256" key="2">
    <source>
        <dbReference type="ARBA" id="ARBA00022801"/>
    </source>
</evidence>
<dbReference type="PROSITE" id="PS00122">
    <property type="entry name" value="CARBOXYLESTERASE_B_1"/>
    <property type="match status" value="1"/>
</dbReference>
<keyword evidence="2 3" id="KW-0378">Hydrolase</keyword>
<dbReference type="OrthoDB" id="9775851at2"/>
<dbReference type="RefSeq" id="WP_089842923.1">
    <property type="nucleotide sequence ID" value="NZ_FOZL01000002.1"/>
</dbReference>
<name>A0A1I6MYV0_9BACT</name>
<feature type="chain" id="PRO_5011327623" description="Carboxylic ester hydrolase" evidence="3">
    <location>
        <begin position="28"/>
        <end position="520"/>
    </location>
</feature>
<proteinExistence type="inferred from homology"/>
<dbReference type="PROSITE" id="PS00941">
    <property type="entry name" value="CARBOXYLESTERASE_B_2"/>
    <property type="match status" value="1"/>
</dbReference>
<dbReference type="InterPro" id="IPR029058">
    <property type="entry name" value="AB_hydrolase_fold"/>
</dbReference>
<keyword evidence="6" id="KW-1185">Reference proteome</keyword>
<evidence type="ECO:0000256" key="3">
    <source>
        <dbReference type="RuleBase" id="RU361235"/>
    </source>
</evidence>
<dbReference type="InterPro" id="IPR050309">
    <property type="entry name" value="Type-B_Carboxylest/Lipase"/>
</dbReference>
<feature type="domain" description="Carboxylesterase type B" evidence="4">
    <location>
        <begin position="30"/>
        <end position="498"/>
    </location>
</feature>
<keyword evidence="3" id="KW-0732">Signal</keyword>
<dbReference type="Gene3D" id="3.40.50.1820">
    <property type="entry name" value="alpha/beta hydrolase"/>
    <property type="match status" value="1"/>
</dbReference>
<dbReference type="PANTHER" id="PTHR11559">
    <property type="entry name" value="CARBOXYLESTERASE"/>
    <property type="match status" value="1"/>
</dbReference>
<comment type="similarity">
    <text evidence="1 3">Belongs to the type-B carboxylesterase/lipase family.</text>
</comment>
<evidence type="ECO:0000259" key="4">
    <source>
        <dbReference type="Pfam" id="PF00135"/>
    </source>
</evidence>